<dbReference type="AlphaFoldDB" id="A0A8A7KB08"/>
<evidence type="ECO:0000313" key="3">
    <source>
        <dbReference type="Proteomes" id="UP000665020"/>
    </source>
</evidence>
<reference evidence="2" key="1">
    <citation type="submission" date="2019-12" db="EMBL/GenBank/DDBJ databases">
        <authorList>
            <person name="zhang j."/>
            <person name="sun C.M."/>
        </authorList>
    </citation>
    <scope>NUCLEOTIDE SEQUENCE</scope>
    <source>
        <strain evidence="2">NS-1</strain>
    </source>
</reference>
<feature type="coiled-coil region" evidence="1">
    <location>
        <begin position="16"/>
        <end position="78"/>
    </location>
</feature>
<dbReference type="Proteomes" id="UP000665020">
    <property type="component" value="Chromosome"/>
</dbReference>
<accession>A0A8A7KB08</accession>
<dbReference type="RefSeq" id="WP_230868236.1">
    <property type="nucleotide sequence ID" value="NZ_CP046640.1"/>
</dbReference>
<sequence length="95" mass="10888">MGDRKEASKMNNQEMFEKILNKIESMDSKLDRIENRVNATFEQTAGLSEFRTEANGKLENINNNIEEIRSDVSLANITSSKNRIDIEVIKNVINK</sequence>
<keyword evidence="1" id="KW-0175">Coiled coil</keyword>
<keyword evidence="3" id="KW-1185">Reference proteome</keyword>
<dbReference type="EMBL" id="CP046640">
    <property type="protein sequence ID" value="QTL96519.1"/>
    <property type="molecule type" value="Genomic_DNA"/>
</dbReference>
<protein>
    <submittedName>
        <fullName evidence="2">Uncharacterized protein</fullName>
    </submittedName>
</protein>
<dbReference type="KEGG" id="ifn:GM661_00325"/>
<evidence type="ECO:0000256" key="1">
    <source>
        <dbReference type="SAM" id="Coils"/>
    </source>
</evidence>
<proteinExistence type="predicted"/>
<name>A0A8A7KB08_9FIRM</name>
<organism evidence="2 3">
    <name type="scientific">Iocasia fonsfrigidae</name>
    <dbReference type="NCBI Taxonomy" id="2682810"/>
    <lineage>
        <taxon>Bacteria</taxon>
        <taxon>Bacillati</taxon>
        <taxon>Bacillota</taxon>
        <taxon>Clostridia</taxon>
        <taxon>Halanaerobiales</taxon>
        <taxon>Halanaerobiaceae</taxon>
        <taxon>Iocasia</taxon>
    </lineage>
</organism>
<gene>
    <name evidence="2" type="ORF">GM661_00325</name>
</gene>
<evidence type="ECO:0000313" key="2">
    <source>
        <dbReference type="EMBL" id="QTL96519.1"/>
    </source>
</evidence>